<keyword evidence="3" id="KW-1185">Reference proteome</keyword>
<evidence type="ECO:0000256" key="1">
    <source>
        <dbReference type="SAM" id="MobiDB-lite"/>
    </source>
</evidence>
<feature type="region of interest" description="Disordered" evidence="1">
    <location>
        <begin position="13"/>
        <end position="32"/>
    </location>
</feature>
<protein>
    <submittedName>
        <fullName evidence="2">ATP-grasp-modified RiPP</fullName>
    </submittedName>
</protein>
<dbReference type="InterPro" id="IPR025843">
    <property type="entry name" value="Actino_peptide"/>
</dbReference>
<proteinExistence type="predicted"/>
<feature type="compositionally biased region" description="Low complexity" evidence="1">
    <location>
        <begin position="96"/>
        <end position="110"/>
    </location>
</feature>
<gene>
    <name evidence="2" type="primary">tgmA</name>
    <name evidence="2" type="ORF">ACFOYY_00710</name>
</gene>
<dbReference type="RefSeq" id="WP_386186804.1">
    <property type="nucleotide sequence ID" value="NZ_JBHSBC010000001.1"/>
</dbReference>
<feature type="region of interest" description="Disordered" evidence="1">
    <location>
        <begin position="86"/>
        <end position="110"/>
    </location>
</feature>
<evidence type="ECO:0000313" key="2">
    <source>
        <dbReference type="EMBL" id="MFC3978626.1"/>
    </source>
</evidence>
<dbReference type="EMBL" id="JBHSBC010000001">
    <property type="protein sequence ID" value="MFC3978626.1"/>
    <property type="molecule type" value="Genomic_DNA"/>
</dbReference>
<organism evidence="2 3">
    <name type="scientific">Streptosporangium jomthongense</name>
    <dbReference type="NCBI Taxonomy" id="1193683"/>
    <lineage>
        <taxon>Bacteria</taxon>
        <taxon>Bacillati</taxon>
        <taxon>Actinomycetota</taxon>
        <taxon>Actinomycetes</taxon>
        <taxon>Streptosporangiales</taxon>
        <taxon>Streptosporangiaceae</taxon>
        <taxon>Streptosporangium</taxon>
    </lineage>
</organism>
<reference evidence="3" key="1">
    <citation type="journal article" date="2019" name="Int. J. Syst. Evol. Microbiol.">
        <title>The Global Catalogue of Microorganisms (GCM) 10K type strain sequencing project: providing services to taxonomists for standard genome sequencing and annotation.</title>
        <authorList>
            <consortium name="The Broad Institute Genomics Platform"/>
            <consortium name="The Broad Institute Genome Sequencing Center for Infectious Disease"/>
            <person name="Wu L."/>
            <person name="Ma J."/>
        </authorList>
    </citation>
    <scope>NUCLEOTIDE SEQUENCE [LARGE SCALE GENOMIC DNA]</scope>
    <source>
        <strain evidence="3">TBRC 7912</strain>
    </source>
</reference>
<dbReference type="NCBIfam" id="TIGR04186">
    <property type="entry name" value="GRASP_targ"/>
    <property type="match status" value="1"/>
</dbReference>
<sequence>MSVHIPVFLPRKKRAGTPGKFTQPNTERKGAVTTAVSPWGLSRMTEPLPGLPPLYETLRLDPETQLTHFYGADGAIVDMAGKITITTSKGGGSDGSAGSAAVADDSQNDG</sequence>
<comment type="caution">
    <text evidence="2">The sequence shown here is derived from an EMBL/GenBank/DDBJ whole genome shotgun (WGS) entry which is preliminary data.</text>
</comment>
<dbReference type="InterPro" id="IPR026496">
    <property type="entry name" value="GRASP_targ"/>
</dbReference>
<dbReference type="Pfam" id="PF14408">
    <property type="entry name" value="Actino_peptide"/>
    <property type="match status" value="1"/>
</dbReference>
<dbReference type="Proteomes" id="UP001595698">
    <property type="component" value="Unassembled WGS sequence"/>
</dbReference>
<accession>A0ABV8ESB9</accession>
<name>A0ABV8ESB9_9ACTN</name>
<evidence type="ECO:0000313" key="3">
    <source>
        <dbReference type="Proteomes" id="UP001595698"/>
    </source>
</evidence>